<dbReference type="PROSITE" id="PS51847">
    <property type="entry name" value="SMP"/>
    <property type="match status" value="1"/>
</dbReference>
<evidence type="ECO:0000256" key="7">
    <source>
        <dbReference type="ARBA" id="ARBA00023128"/>
    </source>
</evidence>
<keyword evidence="8 9" id="KW-0472">Membrane</keyword>
<evidence type="ECO:0000256" key="5">
    <source>
        <dbReference type="ARBA" id="ARBA00023055"/>
    </source>
</evidence>
<evidence type="ECO:0000313" key="13">
    <source>
        <dbReference type="Proteomes" id="UP000236544"/>
    </source>
</evidence>
<evidence type="ECO:0000313" key="12">
    <source>
        <dbReference type="EMBL" id="CUS21713.1"/>
    </source>
</evidence>
<dbReference type="PANTHER" id="PTHR28204:SF1">
    <property type="entry name" value="MITOCHONDRIAL DISTRIBUTION AND MORPHOLOGY PROTEIN 12"/>
    <property type="match status" value="1"/>
</dbReference>
<gene>
    <name evidence="9" type="primary">MDM12</name>
    <name evidence="12" type="ORF">LAQU0_S03e08988g</name>
</gene>
<sequence>MYGFVKTPVLMSFEINWQDLGDDEAVNNSIKSFLNSHLQSILLPSYVSSLQVTDFCLGGTPPKITLREISDPLDEFYNHIANEELPKGERSENDNSTCQPTDGGERDLQSEVQDESDLQFLVEIDYKGDMRIGVSAELALNYPSPSFMSLPVKLSITDLGIHALCLVAYISNQLFISFLCDVADPILDARESLIDLGSSAILGKKSLERISLIRSIKIDSEIGEQNNVEGSVLRSVGKLEQFLLEVFRTILKKEAAWPSWINLDFNDDPSGDETSDAD</sequence>
<dbReference type="EMBL" id="LN890565">
    <property type="protein sequence ID" value="CUS21713.1"/>
    <property type="molecule type" value="Genomic_DNA"/>
</dbReference>
<dbReference type="GO" id="GO:0008289">
    <property type="term" value="F:lipid binding"/>
    <property type="evidence" value="ECO:0007669"/>
    <property type="project" value="UniProtKB-KW"/>
</dbReference>
<keyword evidence="6" id="KW-0446">Lipid-binding</keyword>
<dbReference type="GO" id="GO:0005789">
    <property type="term" value="C:endoplasmic reticulum membrane"/>
    <property type="evidence" value="ECO:0007669"/>
    <property type="project" value="UniProtKB-SubCell"/>
</dbReference>
<dbReference type="OrthoDB" id="3356905at2759"/>
<comment type="similarity">
    <text evidence="9">Belongs to the MDM12 family.</text>
</comment>
<keyword evidence="5" id="KW-0445">Lipid transport</keyword>
<evidence type="ECO:0000256" key="9">
    <source>
        <dbReference type="HAMAP-Rule" id="MF_03104"/>
    </source>
</evidence>
<protein>
    <recommendedName>
        <fullName evidence="9">Mitochondrial distribution and morphology protein 12</fullName>
    </recommendedName>
    <alternativeName>
        <fullName evidence="9">Mitochondrial inheritance component MDM12</fullName>
    </alternativeName>
</protein>
<feature type="domain" description="SMP-LTD" evidence="11">
    <location>
        <begin position="11"/>
        <end position="266"/>
    </location>
</feature>
<comment type="subcellular location">
    <subcellularLocation>
        <location evidence="1">Membrane</location>
    </subcellularLocation>
    <subcellularLocation>
        <location evidence="9">Mitochondrion outer membrane</location>
        <topology evidence="9">Peripheral membrane protein</topology>
        <orientation evidence="9">Cytoplasmic side</orientation>
    </subcellularLocation>
    <subcellularLocation>
        <location evidence="9">Endoplasmic reticulum membrane</location>
        <topology evidence="9">Peripheral membrane protein</topology>
        <orientation evidence="9">Cytoplasmic side</orientation>
    </subcellularLocation>
    <text evidence="9">The ERMES/MDM complex localizes to a few discrete foci (around 10 per single cell), that represent mitochondria-endoplasmic reticulum junctions. These foci are often found next to mtDNA nucleoids.</text>
</comment>
<keyword evidence="7 9" id="KW-0496">Mitochondrion</keyword>
<dbReference type="GO" id="GO:0015914">
    <property type="term" value="P:phospholipid transport"/>
    <property type="evidence" value="ECO:0007669"/>
    <property type="project" value="TreeGrafter"/>
</dbReference>
<reference evidence="13" key="1">
    <citation type="submission" date="2015-10" db="EMBL/GenBank/DDBJ databases">
        <authorList>
            <person name="Devillers H."/>
        </authorList>
    </citation>
    <scope>NUCLEOTIDE SEQUENCE [LARGE SCALE GENOMIC DNA]</scope>
</reference>
<name>A0A0P1KS15_9SACH</name>
<accession>A0A0P1KS15</accession>
<evidence type="ECO:0000259" key="11">
    <source>
        <dbReference type="PROSITE" id="PS51847"/>
    </source>
</evidence>
<evidence type="ECO:0000256" key="8">
    <source>
        <dbReference type="ARBA" id="ARBA00023136"/>
    </source>
</evidence>
<evidence type="ECO:0000256" key="1">
    <source>
        <dbReference type="ARBA" id="ARBA00004370"/>
    </source>
</evidence>
<dbReference type="GO" id="GO:0045040">
    <property type="term" value="P:protein insertion into mitochondrial outer membrane"/>
    <property type="evidence" value="ECO:0007669"/>
    <property type="project" value="UniProtKB-UniRule"/>
</dbReference>
<dbReference type="GO" id="GO:1990456">
    <property type="term" value="P:mitochondrion-endoplasmic reticulum membrane tethering"/>
    <property type="evidence" value="ECO:0007669"/>
    <property type="project" value="TreeGrafter"/>
</dbReference>
<dbReference type="GO" id="GO:0032865">
    <property type="term" value="C:ERMES complex"/>
    <property type="evidence" value="ECO:0007669"/>
    <property type="project" value="UniProtKB-UniRule"/>
</dbReference>
<dbReference type="Proteomes" id="UP000236544">
    <property type="component" value="Unassembled WGS sequence"/>
</dbReference>
<keyword evidence="2" id="KW-0813">Transport</keyword>
<feature type="region of interest" description="Disordered" evidence="10">
    <location>
        <begin position="84"/>
        <end position="112"/>
    </location>
</feature>
<dbReference type="AlphaFoldDB" id="A0A0P1KS15"/>
<evidence type="ECO:0000256" key="10">
    <source>
        <dbReference type="SAM" id="MobiDB-lite"/>
    </source>
</evidence>
<evidence type="ECO:0000256" key="2">
    <source>
        <dbReference type="ARBA" id="ARBA00022448"/>
    </source>
</evidence>
<evidence type="ECO:0000256" key="4">
    <source>
        <dbReference type="ARBA" id="ARBA00022824"/>
    </source>
</evidence>
<proteinExistence type="inferred from homology"/>
<comment type="function">
    <text evidence="9">Component of the ERMES/MDM complex, which serves as a molecular tether to connect the endoplasmic reticulum (ER) and mitochondria. Components of this complex are involved in the control of mitochondrial shape and protein biogenesis, and function in nonvesicular lipid trafficking between the ER and mitochondria. MDM12 is required for the interaction of the ER-resident membrane protein MMM1 and the outer mitochondrial membrane-resident beta-barrel protein MDM10. The MDM12-MMM1 subcomplex functions in the major beta-barrel assembly pathway that is responsible for biogenesis of all mitochondrial outer membrane beta-barrel proteins, and acts in a late step after the SAM complex. The MDM10-MDM12-MMM1 subcomplex further acts in the TOM40-specific pathway after the action of the MDM12-MMM1 complex. Essential for establishing and maintaining the structure of mitochondria and maintenance of mtDNA nucleoids.</text>
</comment>
<keyword evidence="4 9" id="KW-0256">Endoplasmic reticulum</keyword>
<comment type="subunit">
    <text evidence="9">Component of the ER-mitochondria encounter structure (ERMES) or MDM complex, composed of MMM1, MDM10, MDM12 and MDM34. A MMM1 homodimer associates with one molecule of MDM12 on each side in a pairwise head-to-tail manner, and the SMP-LTD domains of MMM1 and MDM12 generate a continuous hydrophobic tunnel for phospholipid trafficking.</text>
</comment>
<keyword evidence="3 9" id="KW-1000">Mitochondrion outer membrane</keyword>
<feature type="compositionally biased region" description="Basic and acidic residues" evidence="10">
    <location>
        <begin position="84"/>
        <end position="93"/>
    </location>
</feature>
<evidence type="ECO:0000256" key="6">
    <source>
        <dbReference type="ARBA" id="ARBA00023121"/>
    </source>
</evidence>
<keyword evidence="13" id="KW-1185">Reference proteome</keyword>
<dbReference type="HAMAP" id="MF_03104">
    <property type="entry name" value="Mdm12"/>
    <property type="match status" value="1"/>
</dbReference>
<dbReference type="Pfam" id="PF26544">
    <property type="entry name" value="Mdm12"/>
    <property type="match status" value="1"/>
</dbReference>
<dbReference type="PANTHER" id="PTHR28204">
    <property type="entry name" value="MITOCHONDRIAL DISTRIBUTION AND MORPHOLOGY PROTEIN 12"/>
    <property type="match status" value="1"/>
</dbReference>
<organism evidence="12 13">
    <name type="scientific">Lachancea quebecensis</name>
    <dbReference type="NCBI Taxonomy" id="1654605"/>
    <lineage>
        <taxon>Eukaryota</taxon>
        <taxon>Fungi</taxon>
        <taxon>Dikarya</taxon>
        <taxon>Ascomycota</taxon>
        <taxon>Saccharomycotina</taxon>
        <taxon>Saccharomycetes</taxon>
        <taxon>Saccharomycetales</taxon>
        <taxon>Saccharomycetaceae</taxon>
        <taxon>Lachancea</taxon>
    </lineage>
</organism>
<dbReference type="InterPro" id="IPR027532">
    <property type="entry name" value="Mdm12"/>
</dbReference>
<dbReference type="CDD" id="cd21672">
    <property type="entry name" value="SMP_Mdm12"/>
    <property type="match status" value="1"/>
</dbReference>
<dbReference type="InterPro" id="IPR031468">
    <property type="entry name" value="SMP_LBD"/>
</dbReference>
<evidence type="ECO:0000256" key="3">
    <source>
        <dbReference type="ARBA" id="ARBA00022787"/>
    </source>
</evidence>